<keyword evidence="4" id="KW-1185">Reference proteome</keyword>
<reference evidence="2 4" key="1">
    <citation type="submission" date="2015-01" db="EMBL/GenBank/DDBJ databases">
        <title>Deinococcus soli/N5/whole genome sequencing.</title>
        <authorList>
            <person name="Kim M.K."/>
            <person name="Srinivasan S."/>
            <person name="Lee J.-J."/>
        </authorList>
    </citation>
    <scope>NUCLEOTIDE SEQUENCE [LARGE SCALE GENOMIC DNA]</scope>
    <source>
        <strain evidence="2 4">N5</strain>
    </source>
</reference>
<evidence type="ECO:0000313" key="3">
    <source>
        <dbReference type="EMBL" id="MDR6219648.1"/>
    </source>
</evidence>
<protein>
    <submittedName>
        <fullName evidence="2">Membrane protein</fullName>
    </submittedName>
</protein>
<dbReference type="RefSeq" id="WP_046843552.1">
    <property type="nucleotide sequence ID" value="NZ_CP011389.1"/>
</dbReference>
<keyword evidence="1" id="KW-0472">Membrane</keyword>
<dbReference type="AlphaFoldDB" id="A0A0F7JL50"/>
<dbReference type="KEGG" id="dch:SY84_07805"/>
<evidence type="ECO:0000256" key="1">
    <source>
        <dbReference type="SAM" id="Phobius"/>
    </source>
</evidence>
<feature type="transmembrane region" description="Helical" evidence="1">
    <location>
        <begin position="53"/>
        <end position="72"/>
    </location>
</feature>
<proteinExistence type="predicted"/>
<feature type="transmembrane region" description="Helical" evidence="1">
    <location>
        <begin position="29"/>
        <end position="46"/>
    </location>
</feature>
<reference evidence="3" key="2">
    <citation type="submission" date="2023-07" db="EMBL/GenBank/DDBJ databases">
        <title>Sorghum-associated microbial communities from plants grown in Nebraska, USA.</title>
        <authorList>
            <person name="Schachtman D."/>
        </authorList>
    </citation>
    <scope>NUCLEOTIDE SEQUENCE</scope>
    <source>
        <strain evidence="3">BE330</strain>
    </source>
</reference>
<sequence length="73" mass="7500">MRLAAILLGILAAIGLLLGLLPLLGWLNWLLVLPPAVLGLILAVLARDRGATTLNVVVLGLAALRLFLGGGVL</sequence>
<keyword evidence="1" id="KW-0812">Transmembrane</keyword>
<keyword evidence="1" id="KW-1133">Transmembrane helix</keyword>
<dbReference type="EMBL" id="CP011389">
    <property type="protein sequence ID" value="AKH16981.1"/>
    <property type="molecule type" value="Genomic_DNA"/>
</dbReference>
<organism evidence="2 4">
    <name type="scientific">Deinococcus soli</name>
    <name type="common">ex Cha et al. 2016</name>
    <dbReference type="NCBI Taxonomy" id="1309411"/>
    <lineage>
        <taxon>Bacteria</taxon>
        <taxon>Thermotogati</taxon>
        <taxon>Deinococcota</taxon>
        <taxon>Deinococci</taxon>
        <taxon>Deinococcales</taxon>
        <taxon>Deinococcaceae</taxon>
        <taxon>Deinococcus</taxon>
    </lineage>
</organism>
<name>A0A0F7JL50_9DEIO</name>
<dbReference type="Proteomes" id="UP000034024">
    <property type="component" value="Chromosome"/>
</dbReference>
<evidence type="ECO:0000313" key="2">
    <source>
        <dbReference type="EMBL" id="AKH16981.1"/>
    </source>
</evidence>
<evidence type="ECO:0000313" key="4">
    <source>
        <dbReference type="Proteomes" id="UP000034024"/>
    </source>
</evidence>
<dbReference type="EMBL" id="JAVDQK010000008">
    <property type="protein sequence ID" value="MDR6219648.1"/>
    <property type="molecule type" value="Genomic_DNA"/>
</dbReference>
<accession>A0A0F7JL50</accession>
<dbReference type="PATRIC" id="fig|1309411.5.peg.1592"/>
<gene>
    <name evidence="3" type="ORF">J2Y00_003252</name>
    <name evidence="2" type="ORF">SY84_07805</name>
</gene>
<dbReference type="Proteomes" id="UP001185331">
    <property type="component" value="Unassembled WGS sequence"/>
</dbReference>